<keyword evidence="3" id="KW-0966">Cell projection</keyword>
<accession>A0A0N1HWW9</accession>
<evidence type="ECO:0000313" key="3">
    <source>
        <dbReference type="EMBL" id="KPI86694.1"/>
    </source>
</evidence>
<dbReference type="EMBL" id="LJSK01000120">
    <property type="protein sequence ID" value="KPI86694.1"/>
    <property type="molecule type" value="Genomic_DNA"/>
</dbReference>
<dbReference type="Proteomes" id="UP000038009">
    <property type="component" value="Unassembled WGS sequence"/>
</dbReference>
<protein>
    <submittedName>
        <fullName evidence="3">Putative paraflagellar rod component par4</fullName>
    </submittedName>
</protein>
<evidence type="ECO:0000256" key="1">
    <source>
        <dbReference type="SAM" id="Coils"/>
    </source>
</evidence>
<feature type="coiled-coil region" evidence="1">
    <location>
        <begin position="139"/>
        <end position="187"/>
    </location>
</feature>
<feature type="coiled-coil region" evidence="1">
    <location>
        <begin position="39"/>
        <end position="84"/>
    </location>
</feature>
<evidence type="ECO:0000313" key="4">
    <source>
        <dbReference type="Proteomes" id="UP000038009"/>
    </source>
</evidence>
<dbReference type="OMA" id="HEFKVKV"/>
<reference evidence="3 4" key="1">
    <citation type="journal article" date="2015" name="PLoS Pathog.">
        <title>Leptomonas seymouri: Adaptations to the Dixenous Life Cycle Analyzed by Genome Sequencing, Transcriptome Profiling and Co-infection with Leishmania donovani.</title>
        <authorList>
            <person name="Kraeva N."/>
            <person name="Butenko A."/>
            <person name="Hlavacova J."/>
            <person name="Kostygov A."/>
            <person name="Myskova J."/>
            <person name="Grybchuk D."/>
            <person name="Lestinova T."/>
            <person name="Votypka J."/>
            <person name="Volf P."/>
            <person name="Opperdoes F."/>
            <person name="Flegontov P."/>
            <person name="Lukes J."/>
            <person name="Yurchenko V."/>
        </authorList>
    </citation>
    <scope>NUCLEOTIDE SEQUENCE [LARGE SCALE GENOMIC DNA]</scope>
    <source>
        <strain evidence="3 4">ATCC 30220</strain>
    </source>
</reference>
<name>A0A0N1HWW9_LEPSE</name>
<keyword evidence="3" id="KW-0969">Cilium</keyword>
<evidence type="ECO:0000256" key="2">
    <source>
        <dbReference type="SAM" id="MobiDB-lite"/>
    </source>
</evidence>
<dbReference type="OrthoDB" id="250119at2759"/>
<proteinExistence type="predicted"/>
<feature type="region of interest" description="Disordered" evidence="2">
    <location>
        <begin position="1"/>
        <end position="25"/>
    </location>
</feature>
<gene>
    <name evidence="3" type="ORF">ABL78_4252</name>
</gene>
<sequence>MAAKKGKSKKEAASKNNAEAARLMQLRAQEASAENFLRSENERRQRGELQERITILREEQVRAMREKDRRLDEVTQDLKRVTTAKEEDQAVYELQIQQLSNMRDLLLNGKDLSKVEMDELKELIQKERTSTAMQLGQLRETLEEERRVNSEDRQRLRAQVCEAQAQAEVLRQRLERVTEEKDFQERSFNLQRREMEIDLEKAVTTSKALREAVEERDTDGRKNVTLLQLLNAQLDADTRRHETEVSAEQERTRRAKEDAERFASACAAAQEALEKVRQEAQEAKQSADTELHELKLLTEQVRFDAEYLHRELDTLNSEHREAAEKAENKIQELQSELLQTQVDLEAATKENGEMKALFLRKEREHFDQVTFLNAQVSNGRTTTAQLREEVQRQRDSYKKELLHNEAINQKITQDLAKHINEEKDRSAERHAYDAALLAEIEALKAKTSELQAQLLSRAEAYEQLRTSKDEEIVRLRGILDAHFIPNRHEAEVARDSVRTDEIFVLKEQLRVLEEKALYREKMRQETETRLQSRIADQMDVIAALQLDLKQTQLGGNETMQALEKQVGNLQRTLEVHRLS</sequence>
<keyword evidence="3" id="KW-0282">Flagellum</keyword>
<organism evidence="3 4">
    <name type="scientific">Leptomonas seymouri</name>
    <dbReference type="NCBI Taxonomy" id="5684"/>
    <lineage>
        <taxon>Eukaryota</taxon>
        <taxon>Discoba</taxon>
        <taxon>Euglenozoa</taxon>
        <taxon>Kinetoplastea</taxon>
        <taxon>Metakinetoplastina</taxon>
        <taxon>Trypanosomatida</taxon>
        <taxon>Trypanosomatidae</taxon>
        <taxon>Leishmaniinae</taxon>
        <taxon>Leptomonas</taxon>
    </lineage>
</organism>
<feature type="coiled-coil region" evidence="1">
    <location>
        <begin position="259"/>
        <end position="350"/>
    </location>
</feature>
<dbReference type="AlphaFoldDB" id="A0A0N1HWW9"/>
<comment type="caution">
    <text evidence="3">The sequence shown here is derived from an EMBL/GenBank/DDBJ whole genome shotgun (WGS) entry which is preliminary data.</text>
</comment>
<dbReference type="VEuPathDB" id="TriTrypDB:Lsey_0120_0190"/>
<keyword evidence="1" id="KW-0175">Coiled coil</keyword>
<keyword evidence="4" id="KW-1185">Reference proteome</keyword>